<dbReference type="Proteomes" id="UP000318199">
    <property type="component" value="Unassembled WGS sequence"/>
</dbReference>
<evidence type="ECO:0000313" key="8">
    <source>
        <dbReference type="Proteomes" id="UP000318199"/>
    </source>
</evidence>
<sequence>MKVAELPAHLLLAWSAYLVGTASPGPSNLAIMATAMNAGRGPALYLAAGVVMGSWFWGLAALFGLSALLAAYSQALVALKILGGLYLLWLALKSARSAWSSHAPAPAQAPGSESPGREFLRGAAMHLTNPKAIFVWMSIVSMALPAGARASDAARVVAGCAVLGLCVFMGYALLFSAPPARRVYARLRRWFEGALALIFGYAGLRMLLSRPPGA</sequence>
<organism evidence="7 8">
    <name type="scientific">Caenimonas sedimenti</name>
    <dbReference type="NCBI Taxonomy" id="2596921"/>
    <lineage>
        <taxon>Bacteria</taxon>
        <taxon>Pseudomonadati</taxon>
        <taxon>Pseudomonadota</taxon>
        <taxon>Betaproteobacteria</taxon>
        <taxon>Burkholderiales</taxon>
        <taxon>Comamonadaceae</taxon>
        <taxon>Caenimonas</taxon>
    </lineage>
</organism>
<dbReference type="OrthoDB" id="9804822at2"/>
<comment type="caution">
    <text evidence="7">The sequence shown here is derived from an EMBL/GenBank/DDBJ whole genome shotgun (WGS) entry which is preliminary data.</text>
</comment>
<reference evidence="7 8" key="1">
    <citation type="submission" date="2019-07" db="EMBL/GenBank/DDBJ databases">
        <title>Caenimonas sedimenti sp. nov., isolated from activated sludge.</title>
        <authorList>
            <person name="Xu J."/>
        </authorList>
    </citation>
    <scope>NUCLEOTIDE SEQUENCE [LARGE SCALE GENOMIC DNA]</scope>
    <source>
        <strain evidence="7 8">HX-9-20</strain>
    </source>
</reference>
<evidence type="ECO:0000256" key="4">
    <source>
        <dbReference type="ARBA" id="ARBA00022989"/>
    </source>
</evidence>
<evidence type="ECO:0000256" key="5">
    <source>
        <dbReference type="ARBA" id="ARBA00023136"/>
    </source>
</evidence>
<feature type="transmembrane region" description="Helical" evidence="6">
    <location>
        <begin position="43"/>
        <end position="65"/>
    </location>
</feature>
<dbReference type="InterPro" id="IPR001123">
    <property type="entry name" value="LeuE-type"/>
</dbReference>
<keyword evidence="5 6" id="KW-0472">Membrane</keyword>
<dbReference type="Pfam" id="PF01810">
    <property type="entry name" value="LysE"/>
    <property type="match status" value="1"/>
</dbReference>
<feature type="transmembrane region" description="Helical" evidence="6">
    <location>
        <begin position="190"/>
        <end position="208"/>
    </location>
</feature>
<evidence type="ECO:0000256" key="3">
    <source>
        <dbReference type="ARBA" id="ARBA00022692"/>
    </source>
</evidence>
<feature type="transmembrane region" description="Helical" evidence="6">
    <location>
        <begin position="133"/>
        <end position="150"/>
    </location>
</feature>
<evidence type="ECO:0000256" key="1">
    <source>
        <dbReference type="ARBA" id="ARBA00004651"/>
    </source>
</evidence>
<gene>
    <name evidence="7" type="ORF">FN976_14575</name>
</gene>
<proteinExistence type="predicted"/>
<protein>
    <submittedName>
        <fullName evidence="7">LysE family translocator</fullName>
    </submittedName>
</protein>
<feature type="transmembrane region" description="Helical" evidence="6">
    <location>
        <begin position="71"/>
        <end position="92"/>
    </location>
</feature>
<feature type="transmembrane region" description="Helical" evidence="6">
    <location>
        <begin position="156"/>
        <end position="178"/>
    </location>
</feature>
<accession>A0A562ZQV1</accession>
<evidence type="ECO:0000256" key="6">
    <source>
        <dbReference type="SAM" id="Phobius"/>
    </source>
</evidence>
<keyword evidence="2" id="KW-1003">Cell membrane</keyword>
<evidence type="ECO:0000256" key="2">
    <source>
        <dbReference type="ARBA" id="ARBA00022475"/>
    </source>
</evidence>
<dbReference type="PANTHER" id="PTHR30086">
    <property type="entry name" value="ARGININE EXPORTER PROTEIN ARGO"/>
    <property type="match status" value="1"/>
</dbReference>
<dbReference type="EMBL" id="VOBQ01000011">
    <property type="protein sequence ID" value="TWO70767.1"/>
    <property type="molecule type" value="Genomic_DNA"/>
</dbReference>
<dbReference type="GO" id="GO:0015171">
    <property type="term" value="F:amino acid transmembrane transporter activity"/>
    <property type="evidence" value="ECO:0007669"/>
    <property type="project" value="TreeGrafter"/>
</dbReference>
<comment type="subcellular location">
    <subcellularLocation>
        <location evidence="1">Cell membrane</location>
        <topology evidence="1">Multi-pass membrane protein</topology>
    </subcellularLocation>
</comment>
<keyword evidence="4 6" id="KW-1133">Transmembrane helix</keyword>
<dbReference type="GO" id="GO:0005886">
    <property type="term" value="C:plasma membrane"/>
    <property type="evidence" value="ECO:0007669"/>
    <property type="project" value="UniProtKB-SubCell"/>
</dbReference>
<name>A0A562ZQV1_9BURK</name>
<evidence type="ECO:0000313" key="7">
    <source>
        <dbReference type="EMBL" id="TWO70767.1"/>
    </source>
</evidence>
<dbReference type="AlphaFoldDB" id="A0A562ZQV1"/>
<feature type="transmembrane region" description="Helical" evidence="6">
    <location>
        <begin position="12"/>
        <end position="31"/>
    </location>
</feature>
<keyword evidence="3 6" id="KW-0812">Transmembrane</keyword>
<dbReference type="PANTHER" id="PTHR30086:SF19">
    <property type="entry name" value="THREONINE EFFLUX PROTEIN"/>
    <property type="match status" value="1"/>
</dbReference>
<keyword evidence="8" id="KW-1185">Reference proteome</keyword>